<dbReference type="Gene3D" id="3.40.50.1000">
    <property type="entry name" value="HAD superfamily/HAD-like"/>
    <property type="match status" value="1"/>
</dbReference>
<dbReference type="InterPro" id="IPR006439">
    <property type="entry name" value="HAD-SF_hydro_IA"/>
</dbReference>
<reference evidence="2" key="1">
    <citation type="submission" date="2022-08" db="EMBL/GenBank/DDBJ databases">
        <title>Whole genome sequencing of non-tuberculosis mycobacteria type-strains.</title>
        <authorList>
            <person name="Igarashi Y."/>
            <person name="Osugi A."/>
            <person name="Mitarai S."/>
        </authorList>
    </citation>
    <scope>NUCLEOTIDE SEQUENCE</scope>
    <source>
        <strain evidence="2">JCM 16369</strain>
    </source>
</reference>
<accession>A0ABY3TRT5</accession>
<evidence type="ECO:0000313" key="2">
    <source>
        <dbReference type="EMBL" id="ULN41855.1"/>
    </source>
</evidence>
<dbReference type="Gene3D" id="1.10.150.750">
    <property type="match status" value="1"/>
</dbReference>
<gene>
    <name evidence="2" type="ORF">MI149_01500</name>
</gene>
<dbReference type="Proteomes" id="UP001055337">
    <property type="component" value="Chromosome"/>
</dbReference>
<dbReference type="InterPro" id="IPR051540">
    <property type="entry name" value="S-2-haloacid_dehalogenase"/>
</dbReference>
<dbReference type="PANTHER" id="PTHR43316">
    <property type="entry name" value="HYDROLASE, HALOACID DELAHOGENASE-RELATED"/>
    <property type="match status" value="1"/>
</dbReference>
<sequence>MSASSASTQAVRVLAFDVFGTVVDWRTSIIGELEQFGNQQGLQRDWAAFADGWRAGYVPAMNLVRRGELPWTRLDDLHRRILDELLRDADIQANDDDVDHLNRAWHRLAPWPDAVAGLYRLKERFTITTLSNGNVSLLTDMAKHAGLPWDCVLSAEIFGHYKPDPEAYLGCADILGVAPEETMLVAAHPSDLRAARDAGLRTAYVDRPLEWGQPGRYRVPFEADEFDVTATDLVELADKL</sequence>
<dbReference type="NCBIfam" id="TIGR01493">
    <property type="entry name" value="HAD-SF-IA-v2"/>
    <property type="match status" value="1"/>
</dbReference>
<name>A0ABY3TRT5_9MYCO</name>
<keyword evidence="1" id="KW-0378">Hydrolase</keyword>
<dbReference type="InterPro" id="IPR006328">
    <property type="entry name" value="2-HAD"/>
</dbReference>
<keyword evidence="3" id="KW-1185">Reference proteome</keyword>
<dbReference type="SUPFAM" id="SSF56784">
    <property type="entry name" value="HAD-like"/>
    <property type="match status" value="1"/>
</dbReference>
<dbReference type="InterPro" id="IPR023214">
    <property type="entry name" value="HAD_sf"/>
</dbReference>
<dbReference type="RefSeq" id="WP_240178360.1">
    <property type="nucleotide sequence ID" value="NZ_CP092362.2"/>
</dbReference>
<proteinExistence type="predicted"/>
<dbReference type="InterPro" id="IPR036412">
    <property type="entry name" value="HAD-like_sf"/>
</dbReference>
<dbReference type="PANTHER" id="PTHR43316:SF3">
    <property type="entry name" value="HALOACID DEHALOGENASE, TYPE II (AFU_ORTHOLOGUE AFUA_2G07750)-RELATED"/>
    <property type="match status" value="1"/>
</dbReference>
<dbReference type="NCBIfam" id="TIGR01428">
    <property type="entry name" value="HAD_type_II"/>
    <property type="match status" value="1"/>
</dbReference>
<evidence type="ECO:0000313" key="3">
    <source>
        <dbReference type="Proteomes" id="UP001055337"/>
    </source>
</evidence>
<dbReference type="EMBL" id="CP092362">
    <property type="protein sequence ID" value="ULN41855.1"/>
    <property type="molecule type" value="Genomic_DNA"/>
</dbReference>
<evidence type="ECO:0000256" key="1">
    <source>
        <dbReference type="ARBA" id="ARBA00022801"/>
    </source>
</evidence>
<organism evidence="2 3">
    <name type="scientific">Mycolicibacterium crocinum</name>
    <dbReference type="NCBI Taxonomy" id="388459"/>
    <lineage>
        <taxon>Bacteria</taxon>
        <taxon>Bacillati</taxon>
        <taxon>Actinomycetota</taxon>
        <taxon>Actinomycetes</taxon>
        <taxon>Mycobacteriales</taxon>
        <taxon>Mycobacteriaceae</taxon>
        <taxon>Mycolicibacterium</taxon>
    </lineage>
</organism>
<dbReference type="CDD" id="cd02588">
    <property type="entry name" value="HAD_L2-DEX"/>
    <property type="match status" value="1"/>
</dbReference>
<dbReference type="PRINTS" id="PR00413">
    <property type="entry name" value="HADHALOGNASE"/>
</dbReference>
<dbReference type="Pfam" id="PF00702">
    <property type="entry name" value="Hydrolase"/>
    <property type="match status" value="1"/>
</dbReference>
<protein>
    <submittedName>
        <fullName evidence="2">Haloacid dehalogenase type II</fullName>
    </submittedName>
</protein>